<comment type="caution">
    <text evidence="3">The sequence shown here is derived from an EMBL/GenBank/DDBJ whole genome shotgun (WGS) entry which is preliminary data.</text>
</comment>
<feature type="region of interest" description="Disordered" evidence="1">
    <location>
        <begin position="295"/>
        <end position="314"/>
    </location>
</feature>
<feature type="compositionally biased region" description="Basic residues" evidence="1">
    <location>
        <begin position="351"/>
        <end position="364"/>
    </location>
</feature>
<dbReference type="Pfam" id="PF14392">
    <property type="entry name" value="zf-CCHC_4"/>
    <property type="match status" value="1"/>
</dbReference>
<protein>
    <recommendedName>
        <fullName evidence="2">Zinc knuckle CX2CX4HX4C domain-containing protein</fullName>
    </recommendedName>
</protein>
<evidence type="ECO:0000313" key="3">
    <source>
        <dbReference type="EMBL" id="KAF2587438.1"/>
    </source>
</evidence>
<feature type="domain" description="Zinc knuckle CX2CX4HX4C" evidence="2">
    <location>
        <begin position="53"/>
        <end position="95"/>
    </location>
</feature>
<feature type="compositionally biased region" description="Basic and acidic residues" evidence="1">
    <location>
        <begin position="103"/>
        <end position="115"/>
    </location>
</feature>
<name>A0A8S9K0Q3_BRACR</name>
<reference evidence="3" key="1">
    <citation type="submission" date="2019-12" db="EMBL/GenBank/DDBJ databases">
        <title>Genome sequencing and annotation of Brassica cretica.</title>
        <authorList>
            <person name="Studholme D.J."/>
            <person name="Sarris P.F."/>
        </authorList>
    </citation>
    <scope>NUCLEOTIDE SEQUENCE</scope>
    <source>
        <strain evidence="3">PFS-102/07</strain>
        <tissue evidence="3">Leaf</tissue>
    </source>
</reference>
<organism evidence="3">
    <name type="scientific">Brassica cretica</name>
    <name type="common">Mustard</name>
    <dbReference type="NCBI Taxonomy" id="69181"/>
    <lineage>
        <taxon>Eukaryota</taxon>
        <taxon>Viridiplantae</taxon>
        <taxon>Streptophyta</taxon>
        <taxon>Embryophyta</taxon>
        <taxon>Tracheophyta</taxon>
        <taxon>Spermatophyta</taxon>
        <taxon>Magnoliopsida</taxon>
        <taxon>eudicotyledons</taxon>
        <taxon>Gunneridae</taxon>
        <taxon>Pentapetalae</taxon>
        <taxon>rosids</taxon>
        <taxon>malvids</taxon>
        <taxon>Brassicales</taxon>
        <taxon>Brassicaceae</taxon>
        <taxon>Brassiceae</taxon>
        <taxon>Brassica</taxon>
    </lineage>
</organism>
<feature type="compositionally biased region" description="Pro residues" evidence="1">
    <location>
        <begin position="303"/>
        <end position="313"/>
    </location>
</feature>
<feature type="region of interest" description="Disordered" evidence="1">
    <location>
        <begin position="332"/>
        <end position="380"/>
    </location>
</feature>
<dbReference type="EMBL" id="QGKY02000246">
    <property type="protein sequence ID" value="KAF2587438.1"/>
    <property type="molecule type" value="Genomic_DNA"/>
</dbReference>
<accession>A0A8S9K0Q3</accession>
<feature type="region of interest" description="Disordered" evidence="1">
    <location>
        <begin position="265"/>
        <end position="290"/>
    </location>
</feature>
<feature type="compositionally biased region" description="Basic and acidic residues" evidence="1">
    <location>
        <begin position="1"/>
        <end position="11"/>
    </location>
</feature>
<dbReference type="InterPro" id="IPR025836">
    <property type="entry name" value="Zn_knuckle_CX2CX4HX4C"/>
</dbReference>
<feature type="compositionally biased region" description="Basic and acidic residues" evidence="1">
    <location>
        <begin position="271"/>
        <end position="290"/>
    </location>
</feature>
<evidence type="ECO:0000256" key="1">
    <source>
        <dbReference type="SAM" id="MobiDB-lite"/>
    </source>
</evidence>
<sequence length="380" mass="43742">MEGKLSREAKGKNVVSEPSQPPRKGRIRAQVPDVTELNHFSIRMRVQINGLLPLIKTSIIEYPNGDEVTASFVYERLEKHCSKCLRLDHEFKDCLVAKHEARALRQKQHEPKESSMDNNMATGDYRPNHYQFSASREKRPESRSHQSPDYHRDSYHDARHAIEARRRDRSSQESYSRRPYKEPPRDWRRANDNGHSRRRETSPFHDDSYNRRQTDRANGRERFEKRPQADRGIPLRAQKDPSSPVAFDAALGEVREYMKQYTQCADPSESAVRKERLRRAEEDGQLERTAARMVRASKGPQLESPPPLAPFPPSTVIEEQVSAERMPAILRLGPPVTLPTANDEIPQGTTTKRKPGRPPGKKRLQLSPGVWPYYGSKKSI</sequence>
<feature type="region of interest" description="Disordered" evidence="1">
    <location>
        <begin position="1"/>
        <end position="28"/>
    </location>
</feature>
<dbReference type="AlphaFoldDB" id="A0A8S9K0Q3"/>
<evidence type="ECO:0000259" key="2">
    <source>
        <dbReference type="Pfam" id="PF14392"/>
    </source>
</evidence>
<feature type="compositionally biased region" description="Basic and acidic residues" evidence="1">
    <location>
        <begin position="135"/>
        <end position="229"/>
    </location>
</feature>
<proteinExistence type="predicted"/>
<feature type="region of interest" description="Disordered" evidence="1">
    <location>
        <begin position="103"/>
        <end position="243"/>
    </location>
</feature>
<gene>
    <name evidence="3" type="ORF">F2Q70_00037728</name>
</gene>